<evidence type="ECO:0000256" key="1">
    <source>
        <dbReference type="SAM" id="Phobius"/>
    </source>
</evidence>
<comment type="caution">
    <text evidence="2">The sequence shown here is derived from an EMBL/GenBank/DDBJ whole genome shotgun (WGS) entry which is preliminary data.</text>
</comment>
<protein>
    <submittedName>
        <fullName evidence="2">Uncharacterized protein</fullName>
    </submittedName>
</protein>
<name>A0A7W7SS61_9ACTN</name>
<keyword evidence="3" id="KW-1185">Reference proteome</keyword>
<feature type="transmembrane region" description="Helical" evidence="1">
    <location>
        <begin position="27"/>
        <end position="48"/>
    </location>
</feature>
<accession>A0A7W7SS61</accession>
<feature type="transmembrane region" description="Helical" evidence="1">
    <location>
        <begin position="100"/>
        <end position="119"/>
    </location>
</feature>
<proteinExistence type="predicted"/>
<organism evidence="2 3">
    <name type="scientific">Micromonospora polyrhachis</name>
    <dbReference type="NCBI Taxonomy" id="1282883"/>
    <lineage>
        <taxon>Bacteria</taxon>
        <taxon>Bacillati</taxon>
        <taxon>Actinomycetota</taxon>
        <taxon>Actinomycetes</taxon>
        <taxon>Micromonosporales</taxon>
        <taxon>Micromonosporaceae</taxon>
        <taxon>Micromonospora</taxon>
    </lineage>
</organism>
<feature type="transmembrane region" description="Helical" evidence="1">
    <location>
        <begin position="131"/>
        <end position="154"/>
    </location>
</feature>
<keyword evidence="1" id="KW-1133">Transmembrane helix</keyword>
<evidence type="ECO:0000313" key="3">
    <source>
        <dbReference type="Proteomes" id="UP000578819"/>
    </source>
</evidence>
<dbReference type="EMBL" id="JACHJW010000001">
    <property type="protein sequence ID" value="MBB4959591.1"/>
    <property type="molecule type" value="Genomic_DNA"/>
</dbReference>
<sequence>MTRPSWCVAVTVPLSWKATEMSPETRVTVAILLITVCTIAFGGLSLLMQIVRRIPGYLDNPARRALWTAGHAHAGVLVLFALATLPFVDQAGYSDGLRTLIRVLLVAAPILMPLGFFLSIVRPTATRPNKLIWLTGAGGLCLVVATLLLGVGLLV</sequence>
<reference evidence="2 3" key="1">
    <citation type="submission" date="2020-08" db="EMBL/GenBank/DDBJ databases">
        <title>Sequencing the genomes of 1000 actinobacteria strains.</title>
        <authorList>
            <person name="Klenk H.-P."/>
        </authorList>
    </citation>
    <scope>NUCLEOTIDE SEQUENCE [LARGE SCALE GENOMIC DNA]</scope>
    <source>
        <strain evidence="2 3">DSM 45886</strain>
    </source>
</reference>
<evidence type="ECO:0000313" key="2">
    <source>
        <dbReference type="EMBL" id="MBB4959591.1"/>
    </source>
</evidence>
<dbReference type="Proteomes" id="UP000578819">
    <property type="component" value="Unassembled WGS sequence"/>
</dbReference>
<keyword evidence="1" id="KW-0812">Transmembrane</keyword>
<gene>
    <name evidence="2" type="ORF">FHR38_003324</name>
</gene>
<keyword evidence="1" id="KW-0472">Membrane</keyword>
<feature type="transmembrane region" description="Helical" evidence="1">
    <location>
        <begin position="69"/>
        <end position="88"/>
    </location>
</feature>
<dbReference type="AlphaFoldDB" id="A0A7W7SS61"/>